<evidence type="ECO:0000256" key="1">
    <source>
        <dbReference type="ARBA" id="ARBA00022729"/>
    </source>
</evidence>
<gene>
    <name evidence="4" type="ORF">HPS56_01300</name>
</gene>
<accession>A0ABX2AIW6</accession>
<feature type="compositionally biased region" description="Basic and acidic residues" evidence="2">
    <location>
        <begin position="598"/>
        <end position="615"/>
    </location>
</feature>
<sequence>MGQPDGGWFDDTPPVVTGSSPADRATNVSSKKVTIRFNEFIRLDDAANKVVVSPPQIEAPDIKASGKKIEVILRDSLIKDVTYTIDFSDAISDNNENNPMGNYTYSFSTGERIDTFEVSGTMLDASNLEPVKGILVGLYDELSDTVFRHKPLLRVSRTDSRGRFVIKGVASGKYQAYALQDADANYYYSQKSEMLAFSRRIFEPSAKPDIRQDTIWRDSLHIDSISRTEYIHFYPDDITLLAFTVPQTDRYLIKTERLDANRISLFFTYGNEEMPELRGLNFNSDNAFVIEASEKKDTIHYWLKDTALINRDTLEIELKYLSTDSTGTLVMRTDTIEALPKVSFAKRQKQIEMDFEKWHKEQEKLKKKDLPYDTVMPQKNLEMRINVPSSMAPDNNIYITSPTPLAKIDTTGIHLYSMIDSVWYRSRFEIIRDTAGMRTYILRAEWRPEVEYSIETDSMAFEDIYGLVSRPTKNGVRVMGNDNFSTLGLEVSGAATDTAAIIVQLLNSADAVQKEAKVMDGTADFFYIQPGIYYLRAFIDRNGNGRWDTGDYDKGEQPEEMFYYGKSVECKAKWDVTLSWALRDVPLTEQKPSAITKQKPDKERKQRNRNAERARSMGITYTKGL</sequence>
<comment type="caution">
    <text evidence="4">The sequence shown here is derived from an EMBL/GenBank/DDBJ whole genome shotgun (WGS) entry which is preliminary data.</text>
</comment>
<feature type="domain" description="SbsA Ig-like" evidence="3">
    <location>
        <begin position="10"/>
        <end position="109"/>
    </location>
</feature>
<feature type="region of interest" description="Disordered" evidence="2">
    <location>
        <begin position="1"/>
        <end position="28"/>
    </location>
</feature>
<dbReference type="InterPro" id="IPR032812">
    <property type="entry name" value="SbsA_Ig"/>
</dbReference>
<keyword evidence="5" id="KW-1185">Reference proteome</keyword>
<evidence type="ECO:0000259" key="3">
    <source>
        <dbReference type="Pfam" id="PF13205"/>
    </source>
</evidence>
<proteinExistence type="predicted"/>
<evidence type="ECO:0000313" key="4">
    <source>
        <dbReference type="EMBL" id="NPD91009.1"/>
    </source>
</evidence>
<protein>
    <recommendedName>
        <fullName evidence="3">SbsA Ig-like domain-containing protein</fullName>
    </recommendedName>
</protein>
<evidence type="ECO:0000313" key="5">
    <source>
        <dbReference type="Proteomes" id="UP000714420"/>
    </source>
</evidence>
<dbReference type="Proteomes" id="UP000714420">
    <property type="component" value="Unassembled WGS sequence"/>
</dbReference>
<dbReference type="EMBL" id="JABKKF010000001">
    <property type="protein sequence ID" value="NPD91009.1"/>
    <property type="molecule type" value="Genomic_DNA"/>
</dbReference>
<evidence type="ECO:0000256" key="2">
    <source>
        <dbReference type="SAM" id="MobiDB-lite"/>
    </source>
</evidence>
<organism evidence="4 5">
    <name type="scientific">Xylanibacter muris</name>
    <dbReference type="NCBI Taxonomy" id="2736290"/>
    <lineage>
        <taxon>Bacteria</taxon>
        <taxon>Pseudomonadati</taxon>
        <taxon>Bacteroidota</taxon>
        <taxon>Bacteroidia</taxon>
        <taxon>Bacteroidales</taxon>
        <taxon>Prevotellaceae</taxon>
        <taxon>Xylanibacter</taxon>
    </lineage>
</organism>
<feature type="region of interest" description="Disordered" evidence="2">
    <location>
        <begin position="591"/>
        <end position="625"/>
    </location>
</feature>
<keyword evidence="1" id="KW-0732">Signal</keyword>
<dbReference type="Pfam" id="PF13205">
    <property type="entry name" value="Big_5"/>
    <property type="match status" value="1"/>
</dbReference>
<reference evidence="4 5" key="1">
    <citation type="submission" date="2020-05" db="EMBL/GenBank/DDBJ databases">
        <title>Distinct polysaccharide utilization as determinants for interspecies competition between intestinal Prevotella spp.</title>
        <authorList>
            <person name="Galvez E.J.C."/>
            <person name="Iljazovic A."/>
            <person name="Strowig T."/>
        </authorList>
    </citation>
    <scope>NUCLEOTIDE SEQUENCE [LARGE SCALE GENOMIC DNA]</scope>
    <source>
        <strain evidence="4 5">PMUR</strain>
    </source>
</reference>
<name>A0ABX2AIW6_9BACT</name>